<accession>I7LV66</accession>
<evidence type="ECO:0000256" key="1">
    <source>
        <dbReference type="SAM" id="Coils"/>
    </source>
</evidence>
<dbReference type="RefSeq" id="XP_001017552.3">
    <property type="nucleotide sequence ID" value="XM_001017552.3"/>
</dbReference>
<gene>
    <name evidence="2" type="ORF">TTHERM_00335840</name>
</gene>
<reference evidence="3" key="1">
    <citation type="journal article" date="2006" name="PLoS Biol.">
        <title>Macronuclear genome sequence of the ciliate Tetrahymena thermophila, a model eukaryote.</title>
        <authorList>
            <person name="Eisen J.A."/>
            <person name="Coyne R.S."/>
            <person name="Wu M."/>
            <person name="Wu D."/>
            <person name="Thiagarajan M."/>
            <person name="Wortman J.R."/>
            <person name="Badger J.H."/>
            <person name="Ren Q."/>
            <person name="Amedeo P."/>
            <person name="Jones K.M."/>
            <person name="Tallon L.J."/>
            <person name="Delcher A.L."/>
            <person name="Salzberg S.L."/>
            <person name="Silva J.C."/>
            <person name="Haas B.J."/>
            <person name="Majoros W.H."/>
            <person name="Farzad M."/>
            <person name="Carlton J.M."/>
            <person name="Smith R.K. Jr."/>
            <person name="Garg J."/>
            <person name="Pearlman R.E."/>
            <person name="Karrer K.M."/>
            <person name="Sun L."/>
            <person name="Manning G."/>
            <person name="Elde N.C."/>
            <person name="Turkewitz A.P."/>
            <person name="Asai D.J."/>
            <person name="Wilkes D.E."/>
            <person name="Wang Y."/>
            <person name="Cai H."/>
            <person name="Collins K."/>
            <person name="Stewart B.A."/>
            <person name="Lee S.R."/>
            <person name="Wilamowska K."/>
            <person name="Weinberg Z."/>
            <person name="Ruzzo W.L."/>
            <person name="Wloga D."/>
            <person name="Gaertig J."/>
            <person name="Frankel J."/>
            <person name="Tsao C.-C."/>
            <person name="Gorovsky M.A."/>
            <person name="Keeling P.J."/>
            <person name="Waller R.F."/>
            <person name="Patron N.J."/>
            <person name="Cherry J.M."/>
            <person name="Stover N.A."/>
            <person name="Krieger C.J."/>
            <person name="del Toro C."/>
            <person name="Ryder H.F."/>
            <person name="Williamson S.C."/>
            <person name="Barbeau R.A."/>
            <person name="Hamilton E.P."/>
            <person name="Orias E."/>
        </authorList>
    </citation>
    <scope>NUCLEOTIDE SEQUENCE [LARGE SCALE GENOMIC DNA]</scope>
    <source>
        <strain evidence="3">SB210</strain>
    </source>
</reference>
<dbReference type="Proteomes" id="UP000009168">
    <property type="component" value="Unassembled WGS sequence"/>
</dbReference>
<name>I7LV66_TETTS</name>
<evidence type="ECO:0000313" key="2">
    <source>
        <dbReference type="EMBL" id="EAR97307.3"/>
    </source>
</evidence>
<sequence>MHFTQIFFTNKKLLVVYQINIKYKNLIKQTLNYLLYQKFDQILKGMMKFQTIAIQLVLLIGISTAMNPDSCDMFTNMSCTLSITSAVNNCKESKDISKCYSEFQAQKECINCTCNIFPRYCSVKSGEIDENGSTNPFSKVKTSKEDTHYIDIQKILLTAIQCDPNLFQTCQTKIKYISGECLMSNDSKPLISCIQDKVKDTECNTCVCKVLPQFCDKEQLDKAEKEKNSKSAPSNGTPNIGDVLLGGLFQSGLNSDKLKDMLSNGSVKDNVTNLLQDQGIQNKVKELLKNQQITDQLKNLIQQNPEQVSKVAQNLADNKQTSKIVQELAESQIQKEKEKQEQEKKKQEEEEQQKMKKECTKSLKSKCQIEFFKLLKKCPPTQSGHLACIYTQLSGNECEACICSFIKNACK</sequence>
<evidence type="ECO:0000313" key="3">
    <source>
        <dbReference type="Proteomes" id="UP000009168"/>
    </source>
</evidence>
<dbReference type="AlphaFoldDB" id="I7LV66"/>
<dbReference type="KEGG" id="tet:TTHERM_00335840"/>
<dbReference type="EMBL" id="GG662666">
    <property type="protein sequence ID" value="EAR97307.3"/>
    <property type="molecule type" value="Genomic_DNA"/>
</dbReference>
<protein>
    <submittedName>
        <fullName evidence="2">Uncharacterized protein</fullName>
    </submittedName>
</protein>
<dbReference type="GeneID" id="7846755"/>
<feature type="coiled-coil region" evidence="1">
    <location>
        <begin position="325"/>
        <end position="358"/>
    </location>
</feature>
<proteinExistence type="predicted"/>
<keyword evidence="1" id="KW-0175">Coiled coil</keyword>
<dbReference type="InParanoid" id="I7LV66"/>
<keyword evidence="3" id="KW-1185">Reference proteome</keyword>
<organism evidence="2 3">
    <name type="scientific">Tetrahymena thermophila (strain SB210)</name>
    <dbReference type="NCBI Taxonomy" id="312017"/>
    <lineage>
        <taxon>Eukaryota</taxon>
        <taxon>Sar</taxon>
        <taxon>Alveolata</taxon>
        <taxon>Ciliophora</taxon>
        <taxon>Intramacronucleata</taxon>
        <taxon>Oligohymenophorea</taxon>
        <taxon>Hymenostomatida</taxon>
        <taxon>Tetrahymenina</taxon>
        <taxon>Tetrahymenidae</taxon>
        <taxon>Tetrahymena</taxon>
    </lineage>
</organism>